<evidence type="ECO:0000313" key="4">
    <source>
        <dbReference type="EMBL" id="CAC5395278.1"/>
    </source>
</evidence>
<evidence type="ECO:0000313" key="5">
    <source>
        <dbReference type="Proteomes" id="UP000507470"/>
    </source>
</evidence>
<dbReference type="Pfam" id="PF00059">
    <property type="entry name" value="Lectin_C"/>
    <property type="match status" value="1"/>
</dbReference>
<evidence type="ECO:0000256" key="1">
    <source>
        <dbReference type="ARBA" id="ARBA00023157"/>
    </source>
</evidence>
<reference evidence="4 5" key="1">
    <citation type="submission" date="2020-06" db="EMBL/GenBank/DDBJ databases">
        <authorList>
            <person name="Li R."/>
            <person name="Bekaert M."/>
        </authorList>
    </citation>
    <scope>NUCLEOTIDE SEQUENCE [LARGE SCALE GENOMIC DNA]</scope>
    <source>
        <strain evidence="5">wild</strain>
    </source>
</reference>
<dbReference type="Gene3D" id="3.10.100.10">
    <property type="entry name" value="Mannose-Binding Protein A, subunit A"/>
    <property type="match status" value="1"/>
</dbReference>
<feature type="domain" description="C-type lectin" evidence="2">
    <location>
        <begin position="77"/>
        <end position="194"/>
    </location>
</feature>
<dbReference type="CDD" id="cd00037">
    <property type="entry name" value="CLECT"/>
    <property type="match status" value="1"/>
</dbReference>
<dbReference type="SUPFAM" id="SSF57414">
    <property type="entry name" value="Hairpin loop containing domain-like"/>
    <property type="match status" value="1"/>
</dbReference>
<dbReference type="Pfam" id="PF00024">
    <property type="entry name" value="PAN_1"/>
    <property type="match status" value="1"/>
</dbReference>
<dbReference type="PROSITE" id="PS50948">
    <property type="entry name" value="PAN"/>
    <property type="match status" value="1"/>
</dbReference>
<feature type="domain" description="Apple" evidence="3">
    <location>
        <begin position="1"/>
        <end position="70"/>
    </location>
</feature>
<dbReference type="InterPro" id="IPR001304">
    <property type="entry name" value="C-type_lectin-like"/>
</dbReference>
<dbReference type="InterPro" id="IPR018378">
    <property type="entry name" value="C-type_lectin_CS"/>
</dbReference>
<dbReference type="PROSITE" id="PS00615">
    <property type="entry name" value="C_TYPE_LECTIN_1"/>
    <property type="match status" value="1"/>
</dbReference>
<name>A0A6J8CFI6_MYTCO</name>
<keyword evidence="5" id="KW-1185">Reference proteome</keyword>
<protein>
    <recommendedName>
        <fullName evidence="6">MRC</fullName>
    </recommendedName>
</protein>
<dbReference type="InterPro" id="IPR016186">
    <property type="entry name" value="C-type_lectin-like/link_sf"/>
</dbReference>
<evidence type="ECO:0008006" key="6">
    <source>
        <dbReference type="Google" id="ProtNLM"/>
    </source>
</evidence>
<dbReference type="Proteomes" id="UP000507470">
    <property type="component" value="Unassembled WGS sequence"/>
</dbReference>
<dbReference type="PROSITE" id="PS50041">
    <property type="entry name" value="C_TYPE_LECTIN_2"/>
    <property type="match status" value="1"/>
</dbReference>
<organism evidence="4 5">
    <name type="scientific">Mytilus coruscus</name>
    <name type="common">Sea mussel</name>
    <dbReference type="NCBI Taxonomy" id="42192"/>
    <lineage>
        <taxon>Eukaryota</taxon>
        <taxon>Metazoa</taxon>
        <taxon>Spiralia</taxon>
        <taxon>Lophotrochozoa</taxon>
        <taxon>Mollusca</taxon>
        <taxon>Bivalvia</taxon>
        <taxon>Autobranchia</taxon>
        <taxon>Pteriomorphia</taxon>
        <taxon>Mytilida</taxon>
        <taxon>Mytiloidea</taxon>
        <taxon>Mytilidae</taxon>
        <taxon>Mytilinae</taxon>
        <taxon>Mytilus</taxon>
    </lineage>
</organism>
<dbReference type="AlphaFoldDB" id="A0A6J8CFI6"/>
<dbReference type="EMBL" id="CACVKT020005456">
    <property type="protein sequence ID" value="CAC5395278.1"/>
    <property type="molecule type" value="Genomic_DNA"/>
</dbReference>
<dbReference type="PANTHER" id="PTHR22803">
    <property type="entry name" value="MANNOSE, PHOSPHOLIPASE, LECTIN RECEPTOR RELATED"/>
    <property type="match status" value="1"/>
</dbReference>
<dbReference type="Gene3D" id="3.50.4.10">
    <property type="entry name" value="Hepatocyte Growth Factor"/>
    <property type="match status" value="1"/>
</dbReference>
<dbReference type="InterPro" id="IPR003609">
    <property type="entry name" value="Pan_app"/>
</dbReference>
<evidence type="ECO:0000259" key="3">
    <source>
        <dbReference type="PROSITE" id="PS50948"/>
    </source>
</evidence>
<proteinExistence type="predicted"/>
<evidence type="ECO:0000259" key="2">
    <source>
        <dbReference type="PROSITE" id="PS50041"/>
    </source>
</evidence>
<dbReference type="OrthoDB" id="6271941at2759"/>
<gene>
    <name evidence="4" type="ORF">MCOR_29963</name>
</gene>
<dbReference type="InterPro" id="IPR016187">
    <property type="entry name" value="CTDL_fold"/>
</dbReference>
<accession>A0A6J8CFI6</accession>
<sequence length="196" mass="23025">MNYYETSTVISSARSPIECAVKCNEISSCTFYSYNVVDEICFIHSTDIYDGQMKMQTDSKWRIYEPEKACLKGWNLFKYYCYYFSKDEKNWTDAKSFCQSKASFLAEVVSSDQRDFLKTKADESEKTYWLGGTDIVTEGIWMWTTSQTLFTFTDWNDNNPSNDGGSEHCLEMRYQIDYKWNDNYCDETCNYICQGP</sequence>
<dbReference type="SMART" id="SM00034">
    <property type="entry name" value="CLECT"/>
    <property type="match status" value="1"/>
</dbReference>
<dbReference type="SUPFAM" id="SSF56436">
    <property type="entry name" value="C-type lectin-like"/>
    <property type="match status" value="1"/>
</dbReference>
<keyword evidence="1" id="KW-1015">Disulfide bond</keyword>
<dbReference type="InterPro" id="IPR050111">
    <property type="entry name" value="C-type_lectin/snaclec_domain"/>
</dbReference>